<reference evidence="3 4" key="1">
    <citation type="journal article" date="2010" name="Int. J. Syst. Evol. Microbiol.">
        <title>Reclassification of Herbaspirillum putei as a later heterotypic synonym of Herbaspirillum huttiense, with the description of H. huttiense subsp. huttiense subsp. nov. and H. huttiense subsp. putei subsp. nov., comb. nov., and description of Herbaspirillum aquaticum sp. nov.</title>
        <authorList>
            <person name="Dobritsa A.P."/>
            <person name="Reddy M.C."/>
            <person name="Samadpour M."/>
        </authorList>
    </citation>
    <scope>NUCLEOTIDE SEQUENCE [LARGE SCALE GENOMIC DNA]</scope>
    <source>
        <strain evidence="3 4">IEH 4430</strain>
    </source>
</reference>
<keyword evidence="1" id="KW-0472">Membrane</keyword>
<keyword evidence="1" id="KW-1133">Transmembrane helix</keyword>
<dbReference type="PROSITE" id="PS50850">
    <property type="entry name" value="MFS"/>
    <property type="match status" value="1"/>
</dbReference>
<evidence type="ECO:0000256" key="1">
    <source>
        <dbReference type="SAM" id="Phobius"/>
    </source>
</evidence>
<dbReference type="AlphaFoldDB" id="A0A225SRM0"/>
<feature type="domain" description="Major facilitator superfamily (MFS) profile" evidence="2">
    <location>
        <begin position="1"/>
        <end position="98"/>
    </location>
</feature>
<dbReference type="Pfam" id="PF12365">
    <property type="entry name" value="DUF3649"/>
    <property type="match status" value="1"/>
</dbReference>
<dbReference type="Proteomes" id="UP000214747">
    <property type="component" value="Unassembled WGS sequence"/>
</dbReference>
<gene>
    <name evidence="3" type="ORF">CEJ45_23770</name>
</gene>
<sequence length="98" mass="10350">MTSAAPSALRYRLAVLSRTLAAVGGGYVLTTLATMVAARFLPMGRADAVMTATMLSFAVFTCAVIWVFAARSAWRAWCGLAVPALALALLAWFGRVLP</sequence>
<evidence type="ECO:0000313" key="4">
    <source>
        <dbReference type="Proteomes" id="UP000214747"/>
    </source>
</evidence>
<proteinExistence type="predicted"/>
<comment type="caution">
    <text evidence="3">The sequence shown here is derived from an EMBL/GenBank/DDBJ whole genome shotgun (WGS) entry which is preliminary data.</text>
</comment>
<evidence type="ECO:0000313" key="3">
    <source>
        <dbReference type="EMBL" id="OWY31934.1"/>
    </source>
</evidence>
<dbReference type="EMBL" id="NJGV01000034">
    <property type="protein sequence ID" value="OWY31934.1"/>
    <property type="molecule type" value="Genomic_DNA"/>
</dbReference>
<dbReference type="RefSeq" id="WP_088757467.1">
    <property type="nucleotide sequence ID" value="NZ_NJGV01000034.1"/>
</dbReference>
<name>A0A225SRM0_9BURK</name>
<keyword evidence="1" id="KW-0812">Transmembrane</keyword>
<keyword evidence="4" id="KW-1185">Reference proteome</keyword>
<dbReference type="InterPro" id="IPR022109">
    <property type="entry name" value="DUF3649"/>
</dbReference>
<feature type="transmembrane region" description="Helical" evidence="1">
    <location>
        <begin position="48"/>
        <end position="68"/>
    </location>
</feature>
<protein>
    <submittedName>
        <fullName evidence="3">Iron transporter</fullName>
    </submittedName>
</protein>
<feature type="transmembrane region" description="Helical" evidence="1">
    <location>
        <begin position="74"/>
        <end position="93"/>
    </location>
</feature>
<feature type="transmembrane region" description="Helical" evidence="1">
    <location>
        <begin position="20"/>
        <end position="41"/>
    </location>
</feature>
<dbReference type="InterPro" id="IPR020846">
    <property type="entry name" value="MFS_dom"/>
</dbReference>
<organism evidence="3 4">
    <name type="scientific">Herbaspirillum aquaticum</name>
    <dbReference type="NCBI Taxonomy" id="568783"/>
    <lineage>
        <taxon>Bacteria</taxon>
        <taxon>Pseudomonadati</taxon>
        <taxon>Pseudomonadota</taxon>
        <taxon>Betaproteobacteria</taxon>
        <taxon>Burkholderiales</taxon>
        <taxon>Oxalobacteraceae</taxon>
        <taxon>Herbaspirillum</taxon>
    </lineage>
</organism>
<accession>A0A225SRM0</accession>
<evidence type="ECO:0000259" key="2">
    <source>
        <dbReference type="PROSITE" id="PS50850"/>
    </source>
</evidence>
<dbReference type="GO" id="GO:0022857">
    <property type="term" value="F:transmembrane transporter activity"/>
    <property type="evidence" value="ECO:0007669"/>
    <property type="project" value="InterPro"/>
</dbReference>